<comment type="caution">
    <text evidence="1">The sequence shown here is derived from an EMBL/GenBank/DDBJ whole genome shotgun (WGS) entry which is preliminary data.</text>
</comment>
<dbReference type="Gene3D" id="3.20.20.370">
    <property type="entry name" value="Glycoside hydrolase/deacetylase"/>
    <property type="match status" value="1"/>
</dbReference>
<proteinExistence type="predicted"/>
<dbReference type="Pfam" id="PF22537">
    <property type="entry name" value="WbmS-like"/>
    <property type="match status" value="1"/>
</dbReference>
<name>X1APX6_9ZZZZ</name>
<reference evidence="1" key="1">
    <citation type="journal article" date="2014" name="Front. Microbiol.">
        <title>High frequency of phylogenetically diverse reductive dehalogenase-homologous genes in deep subseafloor sedimentary metagenomes.</title>
        <authorList>
            <person name="Kawai M."/>
            <person name="Futagami T."/>
            <person name="Toyoda A."/>
            <person name="Takaki Y."/>
            <person name="Nishi S."/>
            <person name="Hori S."/>
            <person name="Arai W."/>
            <person name="Tsubouchi T."/>
            <person name="Morono Y."/>
            <person name="Uchiyama I."/>
            <person name="Ito T."/>
            <person name="Fujiyama A."/>
            <person name="Inagaki F."/>
            <person name="Takami H."/>
        </authorList>
    </citation>
    <scope>NUCLEOTIDE SEQUENCE</scope>
    <source>
        <strain evidence="1">Expedition CK06-06</strain>
    </source>
</reference>
<accession>X1APX6</accession>
<protein>
    <submittedName>
        <fullName evidence="1">Uncharacterized protein</fullName>
    </submittedName>
</protein>
<evidence type="ECO:0000313" key="1">
    <source>
        <dbReference type="EMBL" id="GAG84815.1"/>
    </source>
</evidence>
<sequence>MQHRSGLIRFPIWWEDDVHAKWGFEFELNLLQNDLQIPGLKIFNIHPLNFMLNVPSKEYYEKYKHLRTEENIPEQYWYNYHRTKKVKGEQEFLFELISHLKQTKAKIMYLNEVYTNVMQGTL</sequence>
<dbReference type="AlphaFoldDB" id="X1APX6"/>
<organism evidence="1">
    <name type="scientific">marine sediment metagenome</name>
    <dbReference type="NCBI Taxonomy" id="412755"/>
    <lineage>
        <taxon>unclassified sequences</taxon>
        <taxon>metagenomes</taxon>
        <taxon>ecological metagenomes</taxon>
    </lineage>
</organism>
<dbReference type="EMBL" id="BART01011416">
    <property type="protein sequence ID" value="GAG84815.1"/>
    <property type="molecule type" value="Genomic_DNA"/>
</dbReference>
<dbReference type="InterPro" id="IPR054492">
    <property type="entry name" value="WbmS-like"/>
</dbReference>
<gene>
    <name evidence="1" type="ORF">S01H4_24334</name>
</gene>